<feature type="transmembrane region" description="Helical" evidence="1">
    <location>
        <begin position="193"/>
        <end position="212"/>
    </location>
</feature>
<feature type="transmembrane region" description="Helical" evidence="1">
    <location>
        <begin position="125"/>
        <end position="143"/>
    </location>
</feature>
<evidence type="ECO:0000313" key="2">
    <source>
        <dbReference type="EMBL" id="EGA71196.1"/>
    </source>
</evidence>
<dbReference type="Proteomes" id="UP000006228">
    <property type="component" value="Unassembled WGS sequence"/>
</dbReference>
<evidence type="ECO:0000256" key="1">
    <source>
        <dbReference type="SAM" id="Phobius"/>
    </source>
</evidence>
<proteinExistence type="predicted"/>
<name>E8M463_PHOS4</name>
<accession>E8M463</accession>
<comment type="caution">
    <text evidence="2">The sequence shown here is derived from an EMBL/GenBank/DDBJ whole genome shotgun (WGS) entry which is preliminary data.</text>
</comment>
<keyword evidence="1" id="KW-0812">Transmembrane</keyword>
<feature type="transmembrane region" description="Helical" evidence="1">
    <location>
        <begin position="82"/>
        <end position="105"/>
    </location>
</feature>
<organism evidence="2 3">
    <name type="scientific">Vibrio sinaloensis DSM 21326</name>
    <dbReference type="NCBI Taxonomy" id="945550"/>
    <lineage>
        <taxon>Bacteria</taxon>
        <taxon>Pseudomonadati</taxon>
        <taxon>Pseudomonadota</taxon>
        <taxon>Gammaproteobacteria</taxon>
        <taxon>Vibrionales</taxon>
        <taxon>Vibrionaceae</taxon>
        <taxon>Vibrio</taxon>
        <taxon>Vibrio oreintalis group</taxon>
    </lineage>
</organism>
<protein>
    <recommendedName>
        <fullName evidence="4">O-antigen polymerase</fullName>
    </recommendedName>
</protein>
<reference evidence="2 3" key="1">
    <citation type="journal article" date="2012" name="Int. J. Syst. Evol. Microbiol.">
        <title>Vibrio caribbeanicus sp. nov., isolated from the marine sponge Scleritoderma cyanea.</title>
        <authorList>
            <person name="Hoffmann M."/>
            <person name="Monday S.R."/>
            <person name="Allard M.W."/>
            <person name="Strain E.A."/>
            <person name="Whittaker P."/>
            <person name="Naum M."/>
            <person name="McCarthy P.J."/>
            <person name="Lopez J.V."/>
            <person name="Fischer M."/>
            <person name="Brown E.W."/>
        </authorList>
    </citation>
    <scope>NUCLEOTIDE SEQUENCE [LARGE SCALE GENOMIC DNA]</scope>
    <source>
        <strain evidence="3">DSMZ 21326</strain>
    </source>
</reference>
<feature type="transmembrane region" description="Helical" evidence="1">
    <location>
        <begin position="24"/>
        <end position="46"/>
    </location>
</feature>
<gene>
    <name evidence="2" type="ORF">VISI1226_09939</name>
</gene>
<feature type="transmembrane region" description="Helical" evidence="1">
    <location>
        <begin position="52"/>
        <end position="70"/>
    </location>
</feature>
<dbReference type="EMBL" id="AEVT01000029">
    <property type="protein sequence ID" value="EGA71196.1"/>
    <property type="molecule type" value="Genomic_DNA"/>
</dbReference>
<sequence length="229" mass="26122">MGIPLSFVLAPLSIYFLSKIRSNFIFVSMLSFLFFCFILSIFGAYIDSTALLYWFQNAVPALWFFVGYIYTGKTQYEKVKLFNAFSLGLSISIVWVLSAFLIEFITLGFHGRISQNATLPGFYQTYNYLPSAISLSLALWLYFSLDTQEKTNKRIFFVIGGIFAIILTGSRGPLVSTILVLLLYGLYTKRVKSYFLIFIAVAIAVFISIKFIDDFSMLEKMDKQSHLII</sequence>
<evidence type="ECO:0000313" key="3">
    <source>
        <dbReference type="Proteomes" id="UP000006228"/>
    </source>
</evidence>
<dbReference type="AlphaFoldDB" id="E8M463"/>
<keyword evidence="1" id="KW-0472">Membrane</keyword>
<keyword evidence="1" id="KW-1133">Transmembrane helix</keyword>
<feature type="transmembrane region" description="Helical" evidence="1">
    <location>
        <begin position="155"/>
        <end position="187"/>
    </location>
</feature>
<evidence type="ECO:0008006" key="4">
    <source>
        <dbReference type="Google" id="ProtNLM"/>
    </source>
</evidence>